<protein>
    <submittedName>
        <fullName evidence="1">Uncharacterized protein</fullName>
    </submittedName>
</protein>
<gene>
    <name evidence="1" type="ORF">L6452_21998</name>
</gene>
<accession>A0ACB9AYY2</accession>
<name>A0ACB9AYY2_ARCLA</name>
<comment type="caution">
    <text evidence="1">The sequence shown here is derived from an EMBL/GenBank/DDBJ whole genome shotgun (WGS) entry which is preliminary data.</text>
</comment>
<sequence>MLPPTMPGVVAQVAAGAKHKVTTYVSLCRVANPLHRAIGLQPMWLVDQTPCRAVLVMVPDMGKVVIFRPACPNRSSVQVMI</sequence>
<reference evidence="2" key="1">
    <citation type="journal article" date="2022" name="Mol. Ecol. Resour.">
        <title>The genomes of chicory, endive, great burdock and yacon provide insights into Asteraceae palaeo-polyploidization history and plant inulin production.</title>
        <authorList>
            <person name="Fan W."/>
            <person name="Wang S."/>
            <person name="Wang H."/>
            <person name="Wang A."/>
            <person name="Jiang F."/>
            <person name="Liu H."/>
            <person name="Zhao H."/>
            <person name="Xu D."/>
            <person name="Zhang Y."/>
        </authorList>
    </citation>
    <scope>NUCLEOTIDE SEQUENCE [LARGE SCALE GENOMIC DNA]</scope>
    <source>
        <strain evidence="2">cv. Niubang</strain>
    </source>
</reference>
<dbReference type="Proteomes" id="UP001055879">
    <property type="component" value="Linkage Group LG07"/>
</dbReference>
<reference evidence="1 2" key="2">
    <citation type="journal article" date="2022" name="Mol. Ecol. Resour.">
        <title>The genomes of chicory, endive, great burdock and yacon provide insights into Asteraceae paleo-polyploidization history and plant inulin production.</title>
        <authorList>
            <person name="Fan W."/>
            <person name="Wang S."/>
            <person name="Wang H."/>
            <person name="Wang A."/>
            <person name="Jiang F."/>
            <person name="Liu H."/>
            <person name="Zhao H."/>
            <person name="Xu D."/>
            <person name="Zhang Y."/>
        </authorList>
    </citation>
    <scope>NUCLEOTIDE SEQUENCE [LARGE SCALE GENOMIC DNA]</scope>
    <source>
        <strain evidence="2">cv. Niubang</strain>
    </source>
</reference>
<evidence type="ECO:0000313" key="2">
    <source>
        <dbReference type="Proteomes" id="UP001055879"/>
    </source>
</evidence>
<organism evidence="1 2">
    <name type="scientific">Arctium lappa</name>
    <name type="common">Greater burdock</name>
    <name type="synonym">Lappa major</name>
    <dbReference type="NCBI Taxonomy" id="4217"/>
    <lineage>
        <taxon>Eukaryota</taxon>
        <taxon>Viridiplantae</taxon>
        <taxon>Streptophyta</taxon>
        <taxon>Embryophyta</taxon>
        <taxon>Tracheophyta</taxon>
        <taxon>Spermatophyta</taxon>
        <taxon>Magnoliopsida</taxon>
        <taxon>eudicotyledons</taxon>
        <taxon>Gunneridae</taxon>
        <taxon>Pentapetalae</taxon>
        <taxon>asterids</taxon>
        <taxon>campanulids</taxon>
        <taxon>Asterales</taxon>
        <taxon>Asteraceae</taxon>
        <taxon>Carduoideae</taxon>
        <taxon>Cardueae</taxon>
        <taxon>Arctiinae</taxon>
        <taxon>Arctium</taxon>
    </lineage>
</organism>
<evidence type="ECO:0000313" key="1">
    <source>
        <dbReference type="EMBL" id="KAI3715033.1"/>
    </source>
</evidence>
<keyword evidence="2" id="KW-1185">Reference proteome</keyword>
<dbReference type="EMBL" id="CM042053">
    <property type="protein sequence ID" value="KAI3715033.1"/>
    <property type="molecule type" value="Genomic_DNA"/>
</dbReference>
<proteinExistence type="predicted"/>